<dbReference type="Pfam" id="PF13640">
    <property type="entry name" value="2OG-FeII_Oxy_3"/>
    <property type="match status" value="1"/>
</dbReference>
<dbReference type="Gene3D" id="2.60.120.620">
    <property type="entry name" value="q2cbj1_9rhob like domain"/>
    <property type="match status" value="1"/>
</dbReference>
<evidence type="ECO:0000313" key="8">
    <source>
        <dbReference type="EMBL" id="SFV11243.1"/>
    </source>
</evidence>
<evidence type="ECO:0000256" key="2">
    <source>
        <dbReference type="ARBA" id="ARBA00022723"/>
    </source>
</evidence>
<comment type="cofactor">
    <cofactor evidence="1">
        <name>L-ascorbate</name>
        <dbReference type="ChEBI" id="CHEBI:38290"/>
    </cofactor>
</comment>
<dbReference type="InterPro" id="IPR044862">
    <property type="entry name" value="Pro_4_hyd_alph_FE2OG_OXY"/>
</dbReference>
<reference evidence="9" key="1">
    <citation type="submission" date="2016-10" db="EMBL/GenBank/DDBJ databases">
        <authorList>
            <person name="Varghese N."/>
            <person name="Submissions S."/>
        </authorList>
    </citation>
    <scope>NUCLEOTIDE SEQUENCE [LARGE SCALE GENOMIC DNA]</scope>
    <source>
        <strain evidence="9">CGMCC 1.11014</strain>
    </source>
</reference>
<dbReference type="PROSITE" id="PS51471">
    <property type="entry name" value="FE2OG_OXY"/>
    <property type="match status" value="1"/>
</dbReference>
<evidence type="ECO:0000256" key="3">
    <source>
        <dbReference type="ARBA" id="ARBA00022896"/>
    </source>
</evidence>
<dbReference type="Proteomes" id="UP000199391">
    <property type="component" value="Unassembled WGS sequence"/>
</dbReference>
<keyword evidence="6" id="KW-0408">Iron</keyword>
<feature type="domain" description="Fe2OG dioxygenase" evidence="7">
    <location>
        <begin position="175"/>
        <end position="272"/>
    </location>
</feature>
<keyword evidence="2" id="KW-0479">Metal-binding</keyword>
<evidence type="ECO:0000256" key="5">
    <source>
        <dbReference type="ARBA" id="ARBA00023002"/>
    </source>
</evidence>
<dbReference type="PANTHER" id="PTHR12907:SF26">
    <property type="entry name" value="HIF PROLYL HYDROXYLASE, ISOFORM C"/>
    <property type="match status" value="1"/>
</dbReference>
<dbReference type="SMART" id="SM00702">
    <property type="entry name" value="P4Hc"/>
    <property type="match status" value="1"/>
</dbReference>
<organism evidence="8 9">
    <name type="scientific">Pseudoduganella namucuonensis</name>
    <dbReference type="NCBI Taxonomy" id="1035707"/>
    <lineage>
        <taxon>Bacteria</taxon>
        <taxon>Pseudomonadati</taxon>
        <taxon>Pseudomonadota</taxon>
        <taxon>Betaproteobacteria</taxon>
        <taxon>Burkholderiales</taxon>
        <taxon>Oxalobacteraceae</taxon>
        <taxon>Telluria group</taxon>
        <taxon>Pseudoduganella</taxon>
    </lineage>
</organism>
<keyword evidence="3" id="KW-0847">Vitamin C</keyword>
<gene>
    <name evidence="8" type="ORF">SAMN05216552_103370</name>
</gene>
<dbReference type="RefSeq" id="WP_229490783.1">
    <property type="nucleotide sequence ID" value="NZ_FPBO01000033.1"/>
</dbReference>
<dbReference type="GO" id="GO:0031418">
    <property type="term" value="F:L-ascorbic acid binding"/>
    <property type="evidence" value="ECO:0007669"/>
    <property type="project" value="UniProtKB-KW"/>
</dbReference>
<dbReference type="PANTHER" id="PTHR12907">
    <property type="entry name" value="EGL NINE HOMOLOG-RELATED"/>
    <property type="match status" value="1"/>
</dbReference>
<dbReference type="EMBL" id="FPBO01000033">
    <property type="protein sequence ID" value="SFV11243.1"/>
    <property type="molecule type" value="Genomic_DNA"/>
</dbReference>
<name>A0A1I7LNM6_9BURK</name>
<dbReference type="AlphaFoldDB" id="A0A1I7LNM6"/>
<dbReference type="InterPro" id="IPR051559">
    <property type="entry name" value="HIF_prolyl_hydroxylases"/>
</dbReference>
<keyword evidence="4" id="KW-0223">Dioxygenase</keyword>
<evidence type="ECO:0000256" key="6">
    <source>
        <dbReference type="ARBA" id="ARBA00023004"/>
    </source>
</evidence>
<proteinExistence type="predicted"/>
<dbReference type="STRING" id="1035707.SAMN05216552_103370"/>
<evidence type="ECO:0000259" key="7">
    <source>
        <dbReference type="PROSITE" id="PS51471"/>
    </source>
</evidence>
<keyword evidence="9" id="KW-1185">Reference proteome</keyword>
<dbReference type="GO" id="GO:0031543">
    <property type="term" value="F:peptidyl-proline dioxygenase activity"/>
    <property type="evidence" value="ECO:0007669"/>
    <property type="project" value="TreeGrafter"/>
</dbReference>
<evidence type="ECO:0000256" key="4">
    <source>
        <dbReference type="ARBA" id="ARBA00022964"/>
    </source>
</evidence>
<keyword evidence="5" id="KW-0560">Oxidoreductase</keyword>
<dbReference type="GO" id="GO:0008198">
    <property type="term" value="F:ferrous iron binding"/>
    <property type="evidence" value="ECO:0007669"/>
    <property type="project" value="TreeGrafter"/>
</dbReference>
<accession>A0A1I7LNM6</accession>
<evidence type="ECO:0000256" key="1">
    <source>
        <dbReference type="ARBA" id="ARBA00001961"/>
    </source>
</evidence>
<dbReference type="GO" id="GO:0071456">
    <property type="term" value="P:cellular response to hypoxia"/>
    <property type="evidence" value="ECO:0007669"/>
    <property type="project" value="TreeGrafter"/>
</dbReference>
<dbReference type="InterPro" id="IPR006620">
    <property type="entry name" value="Pro_4_hyd_alph"/>
</dbReference>
<protein>
    <submittedName>
        <fullName evidence="8">SM-20-related protein</fullName>
    </submittedName>
</protein>
<evidence type="ECO:0000313" key="9">
    <source>
        <dbReference type="Proteomes" id="UP000199391"/>
    </source>
</evidence>
<dbReference type="InterPro" id="IPR005123">
    <property type="entry name" value="Oxoglu/Fe-dep_dioxygenase_dom"/>
</dbReference>
<sequence>MVTDFPGSSPSVNFMKAPPGNDLKEYNGAWHVRINDQWRLSFKWGENGPYDDIVVHTPIRKAFQMHTDTPAIPSSTGPWLHQLTLDDLATHGWSRQNHFLPRELTLALAAECRVLAAGGALGFAAVGRGTGQTLRPEIRGDRTLWLEAGQSDACDLYRRIMETLRLALNRAFFLGLDDYESHFALYAPGASYSRHLDRFRDDDLRIVSAVIYLNPDWLPGQGGALRLHPPGEPARDVVPLGSRLVLFMSAEMPHEVLPATRERLSLAGWFRRRAP</sequence>